<organism evidence="2 3">
    <name type="scientific">Nocardia arthritidis</name>
    <dbReference type="NCBI Taxonomy" id="228602"/>
    <lineage>
        <taxon>Bacteria</taxon>
        <taxon>Bacillati</taxon>
        <taxon>Actinomycetota</taxon>
        <taxon>Actinomycetes</taxon>
        <taxon>Mycobacteriales</taxon>
        <taxon>Nocardiaceae</taxon>
        <taxon>Nocardia</taxon>
    </lineage>
</organism>
<feature type="domain" description="Chitin-binding type-2" evidence="1">
    <location>
        <begin position="7"/>
        <end position="56"/>
    </location>
</feature>
<proteinExistence type="predicted"/>
<evidence type="ECO:0000313" key="2">
    <source>
        <dbReference type="EMBL" id="QIS09817.1"/>
    </source>
</evidence>
<dbReference type="InterPro" id="IPR002557">
    <property type="entry name" value="Chitin-bd_dom"/>
</dbReference>
<dbReference type="Pfam" id="PF01607">
    <property type="entry name" value="CBM_14"/>
    <property type="match status" value="1"/>
</dbReference>
<dbReference type="PROSITE" id="PS50940">
    <property type="entry name" value="CHIT_BIND_II"/>
    <property type="match status" value="1"/>
</dbReference>
<dbReference type="AlphaFoldDB" id="A0A6G9Y9R5"/>
<keyword evidence="3" id="KW-1185">Reference proteome</keyword>
<dbReference type="GO" id="GO:0008061">
    <property type="term" value="F:chitin binding"/>
    <property type="evidence" value="ECO:0007669"/>
    <property type="project" value="InterPro"/>
</dbReference>
<dbReference type="SUPFAM" id="SSF57625">
    <property type="entry name" value="Invertebrate chitin-binding proteins"/>
    <property type="match status" value="1"/>
</dbReference>
<dbReference type="Gene3D" id="2.170.140.10">
    <property type="entry name" value="Chitin binding domain"/>
    <property type="match status" value="1"/>
</dbReference>
<dbReference type="InterPro" id="IPR036508">
    <property type="entry name" value="Chitin-bd_dom_sf"/>
</dbReference>
<sequence>MSTPLPPDYCADLPNGNHEYPGDPSQFVKCANGYAYTYDCPEGTHYDPDSRECVPN</sequence>
<dbReference type="GO" id="GO:0005576">
    <property type="term" value="C:extracellular region"/>
    <property type="evidence" value="ECO:0007669"/>
    <property type="project" value="InterPro"/>
</dbReference>
<dbReference type="SMART" id="SM00494">
    <property type="entry name" value="ChtBD2"/>
    <property type="match status" value="1"/>
</dbReference>
<protein>
    <recommendedName>
        <fullName evidence="1">Chitin-binding type-2 domain-containing protein</fullName>
    </recommendedName>
</protein>
<name>A0A6G9Y9R5_9NOCA</name>
<accession>A0A6G9Y9R5</accession>
<evidence type="ECO:0000259" key="1">
    <source>
        <dbReference type="PROSITE" id="PS50940"/>
    </source>
</evidence>
<reference evidence="2 3" key="1">
    <citation type="journal article" date="2019" name="ACS Chem. Biol.">
        <title>Identification and Mobilization of a Cryptic Antibiotic Biosynthesis Gene Locus from a Human-Pathogenic Nocardia Isolate.</title>
        <authorList>
            <person name="Herisse M."/>
            <person name="Ishida K."/>
            <person name="Porter J.L."/>
            <person name="Howden B."/>
            <person name="Hertweck C."/>
            <person name="Stinear T.P."/>
            <person name="Pidot S.J."/>
        </authorList>
    </citation>
    <scope>NUCLEOTIDE SEQUENCE [LARGE SCALE GENOMIC DNA]</scope>
    <source>
        <strain evidence="2 3">AUSMDU00012717</strain>
    </source>
</reference>
<dbReference type="RefSeq" id="WP_167472869.1">
    <property type="nucleotide sequence ID" value="NZ_CP046172.1"/>
</dbReference>
<dbReference type="EMBL" id="CP046172">
    <property type="protein sequence ID" value="QIS09817.1"/>
    <property type="molecule type" value="Genomic_DNA"/>
</dbReference>
<dbReference type="Proteomes" id="UP000503540">
    <property type="component" value="Chromosome"/>
</dbReference>
<evidence type="ECO:0000313" key="3">
    <source>
        <dbReference type="Proteomes" id="UP000503540"/>
    </source>
</evidence>
<gene>
    <name evidence="2" type="ORF">F5544_09585</name>
</gene>
<dbReference type="KEGG" id="nah:F5544_09585"/>